<sequence>MKKNYYKISTYILGLLLVITLFFLFDATKNPPSIIGAFSNNTALSDNVNIGFAVKRANGYRLYFQGKEFDHGIYKKSSDNAYVLEPKNGANGAIIITNKKSYLYYPKLKEKIIVVQQTTAIK</sequence>
<dbReference type="EMBL" id="CP048268">
    <property type="protein sequence ID" value="QYN52064.1"/>
    <property type="molecule type" value="Genomic_DNA"/>
</dbReference>
<proteinExistence type="predicted"/>
<organism evidence="1 2">
    <name type="scientific">Lactobacillus panisapium</name>
    <dbReference type="NCBI Taxonomy" id="2012495"/>
    <lineage>
        <taxon>Bacteria</taxon>
        <taxon>Bacillati</taxon>
        <taxon>Bacillota</taxon>
        <taxon>Bacilli</taxon>
        <taxon>Lactobacillales</taxon>
        <taxon>Lactobacillaceae</taxon>
        <taxon>Lactobacillus</taxon>
    </lineage>
</organism>
<accession>A0ABX8W4E5</accession>
<evidence type="ECO:0000313" key="2">
    <source>
        <dbReference type="Proteomes" id="UP000826550"/>
    </source>
</evidence>
<reference evidence="1 2" key="1">
    <citation type="submission" date="2020-01" db="EMBL/GenBank/DDBJ databases">
        <title>Vast differences in strain-level diversity in the gut microbiota of two closely related honey bee species.</title>
        <authorList>
            <person name="Ellegaard K.M."/>
            <person name="Suenami S."/>
            <person name="Miyazaki R."/>
            <person name="Engel P."/>
        </authorList>
    </citation>
    <scope>NUCLEOTIDE SEQUENCE [LARGE SCALE GENOMIC DNA]</scope>
    <source>
        <strain evidence="1 2">ESL0416</strain>
    </source>
</reference>
<protein>
    <submittedName>
        <fullName evidence="1">Uncharacterized protein</fullName>
    </submittedName>
</protein>
<dbReference type="Proteomes" id="UP000826550">
    <property type="component" value="Chromosome"/>
</dbReference>
<dbReference type="RefSeq" id="WP_220220559.1">
    <property type="nucleotide sequence ID" value="NZ_CP048268.1"/>
</dbReference>
<gene>
    <name evidence="1" type="ORF">GYM71_00890</name>
</gene>
<evidence type="ECO:0000313" key="1">
    <source>
        <dbReference type="EMBL" id="QYN52064.1"/>
    </source>
</evidence>
<keyword evidence="2" id="KW-1185">Reference proteome</keyword>
<name>A0ABX8W4E5_9LACO</name>